<evidence type="ECO:0000313" key="8">
    <source>
        <dbReference type="EMBL" id="SKB28261.1"/>
    </source>
</evidence>
<evidence type="ECO:0000256" key="2">
    <source>
        <dbReference type="ARBA" id="ARBA00012581"/>
    </source>
</evidence>
<evidence type="ECO:0000256" key="5">
    <source>
        <dbReference type="ARBA" id="ARBA00030782"/>
    </source>
</evidence>
<evidence type="ECO:0000256" key="4">
    <source>
        <dbReference type="ARBA" id="ARBA00030474"/>
    </source>
</evidence>
<evidence type="ECO:0000256" key="3">
    <source>
        <dbReference type="ARBA" id="ARBA00019758"/>
    </source>
</evidence>
<feature type="signal peptide" evidence="6">
    <location>
        <begin position="1"/>
        <end position="22"/>
    </location>
</feature>
<evidence type="ECO:0000259" key="7">
    <source>
        <dbReference type="SMART" id="SM00148"/>
    </source>
</evidence>
<dbReference type="Pfam" id="PF00388">
    <property type="entry name" value="PI-PLC-X"/>
    <property type="match status" value="1"/>
</dbReference>
<dbReference type="CDD" id="cd08586">
    <property type="entry name" value="PI-PLCc_BcPLC_like"/>
    <property type="match status" value="1"/>
</dbReference>
<dbReference type="Proteomes" id="UP000190541">
    <property type="component" value="Unassembled WGS sequence"/>
</dbReference>
<dbReference type="STRING" id="623280.SAMN05660226_00356"/>
<accession>A0A1T4ZZP7</accession>
<dbReference type="Gene3D" id="3.20.20.190">
    <property type="entry name" value="Phosphatidylinositol (PI) phosphodiesterase"/>
    <property type="match status" value="1"/>
</dbReference>
<dbReference type="EC" id="4.6.1.13" evidence="2"/>
<dbReference type="GO" id="GO:0008081">
    <property type="term" value="F:phosphoric diester hydrolase activity"/>
    <property type="evidence" value="ECO:0007669"/>
    <property type="project" value="InterPro"/>
</dbReference>
<dbReference type="GO" id="GO:0006629">
    <property type="term" value="P:lipid metabolic process"/>
    <property type="evidence" value="ECO:0007669"/>
    <property type="project" value="InterPro"/>
</dbReference>
<dbReference type="AlphaFoldDB" id="A0A1T4ZZP7"/>
<dbReference type="PROSITE" id="PS50007">
    <property type="entry name" value="PIPLC_X_DOMAIN"/>
    <property type="match status" value="1"/>
</dbReference>
<proteinExistence type="predicted"/>
<dbReference type="PROSITE" id="PS51257">
    <property type="entry name" value="PROKAR_LIPOPROTEIN"/>
    <property type="match status" value="1"/>
</dbReference>
<keyword evidence="6" id="KW-0732">Signal</keyword>
<dbReference type="EMBL" id="FUYS01000001">
    <property type="protein sequence ID" value="SKB28261.1"/>
    <property type="molecule type" value="Genomic_DNA"/>
</dbReference>
<dbReference type="SMART" id="SM00148">
    <property type="entry name" value="PLCXc"/>
    <property type="match status" value="1"/>
</dbReference>
<dbReference type="GO" id="GO:0004436">
    <property type="term" value="F:phosphatidylinositol diacylglycerol-lyase activity"/>
    <property type="evidence" value="ECO:0007669"/>
    <property type="project" value="UniProtKB-EC"/>
</dbReference>
<keyword evidence="9" id="KW-1185">Reference proteome</keyword>
<dbReference type="PANTHER" id="PTHR13593">
    <property type="match status" value="1"/>
</dbReference>
<evidence type="ECO:0000256" key="6">
    <source>
        <dbReference type="SAM" id="SignalP"/>
    </source>
</evidence>
<evidence type="ECO:0000256" key="1">
    <source>
        <dbReference type="ARBA" id="ARBA00001316"/>
    </source>
</evidence>
<evidence type="ECO:0000313" key="9">
    <source>
        <dbReference type="Proteomes" id="UP000190541"/>
    </source>
</evidence>
<name>A0A1T4ZZP7_9SPHI</name>
<dbReference type="RefSeq" id="WP_245826773.1">
    <property type="nucleotide sequence ID" value="NZ_FUYS01000001.1"/>
</dbReference>
<dbReference type="InterPro" id="IPR000909">
    <property type="entry name" value="PLipase_C_PInositol-sp_X_dom"/>
</dbReference>
<organism evidence="8 9">
    <name type="scientific">Parapedobacter luteus</name>
    <dbReference type="NCBI Taxonomy" id="623280"/>
    <lineage>
        <taxon>Bacteria</taxon>
        <taxon>Pseudomonadati</taxon>
        <taxon>Bacteroidota</taxon>
        <taxon>Sphingobacteriia</taxon>
        <taxon>Sphingobacteriales</taxon>
        <taxon>Sphingobacteriaceae</taxon>
        <taxon>Parapedobacter</taxon>
    </lineage>
</organism>
<protein>
    <recommendedName>
        <fullName evidence="3">1-phosphatidylinositol phosphodiesterase</fullName>
        <ecNumber evidence="2">4.6.1.13</ecNumber>
    </recommendedName>
    <alternativeName>
        <fullName evidence="4">Phosphatidylinositol diacylglycerol-lyase</fullName>
    </alternativeName>
    <alternativeName>
        <fullName evidence="5">Phosphatidylinositol-specific phospholipase C</fullName>
    </alternativeName>
</protein>
<dbReference type="SUPFAM" id="SSF51695">
    <property type="entry name" value="PLC-like phosphodiesterases"/>
    <property type="match status" value="1"/>
</dbReference>
<feature type="chain" id="PRO_5012594654" description="1-phosphatidylinositol phosphodiesterase" evidence="6">
    <location>
        <begin position="23"/>
        <end position="324"/>
    </location>
</feature>
<dbReference type="InterPro" id="IPR017946">
    <property type="entry name" value="PLC-like_Pdiesterase_TIM-brl"/>
</dbReference>
<gene>
    <name evidence="8" type="ORF">SAMN05660226_00356</name>
</gene>
<feature type="domain" description="Phosphatidylinositol-specific phospholipase C X" evidence="7">
    <location>
        <begin position="59"/>
        <end position="198"/>
    </location>
</feature>
<dbReference type="PANTHER" id="PTHR13593:SF113">
    <property type="entry name" value="SI:DKEY-266F7.9"/>
    <property type="match status" value="1"/>
</dbReference>
<dbReference type="InterPro" id="IPR051057">
    <property type="entry name" value="PI-PLC_domain"/>
</dbReference>
<comment type="catalytic activity">
    <reaction evidence="1">
        <text>a 1,2-diacyl-sn-glycero-3-phospho-(1D-myo-inositol) = 1D-myo-inositol 1,2-cyclic phosphate + a 1,2-diacyl-sn-glycerol</text>
        <dbReference type="Rhea" id="RHEA:17093"/>
        <dbReference type="ChEBI" id="CHEBI:17815"/>
        <dbReference type="ChEBI" id="CHEBI:57880"/>
        <dbReference type="ChEBI" id="CHEBI:58484"/>
        <dbReference type="EC" id="4.6.1.13"/>
    </reaction>
</comment>
<sequence>MKRFSNLVVCYLVLLVASSCQKGGTPAEQLAAESLAAGLSDALLLSYSSSNWMGALPDQSMLHHLSIPGTHDSGARHEPFPGTAKTQNLSIGDQLNAGVRFLDIRCRHFNDAFTIHHGAVYQHLNFDDVINACKSFLAAHPSETIVMSVKPEHTAENNTTTFEERFLAYVAQDPALWYLEDEIPSLGDSRGKIVLFRRFGYSGALGIAATPGWADNATFTINRPGYQLEIQDEYQTTPQNKWSRVSQFLEITKSTGYPANKVLYVNFSSGYRSILGIPNITSVSDYVNPRLNDYLNAQSTAKFGIIVADFINEDLSKAIYETNF</sequence>
<reference evidence="8 9" key="1">
    <citation type="submission" date="2017-02" db="EMBL/GenBank/DDBJ databases">
        <authorList>
            <person name="Peterson S.W."/>
        </authorList>
    </citation>
    <scope>NUCLEOTIDE SEQUENCE [LARGE SCALE GENOMIC DNA]</scope>
    <source>
        <strain evidence="8 9">DSM 22899</strain>
    </source>
</reference>